<dbReference type="Proteomes" id="UP001146120">
    <property type="component" value="Unassembled WGS sequence"/>
</dbReference>
<proteinExistence type="predicted"/>
<comment type="caution">
    <text evidence="1">The sequence shown here is derived from an EMBL/GenBank/DDBJ whole genome shotgun (WGS) entry which is preliminary data.</text>
</comment>
<protein>
    <submittedName>
        <fullName evidence="1">Uncharacterized protein</fullName>
    </submittedName>
</protein>
<accession>A0AAV2ZKK2</accession>
<dbReference type="AlphaFoldDB" id="A0AAV2ZKK2"/>
<evidence type="ECO:0000313" key="1">
    <source>
        <dbReference type="EMBL" id="DBA04999.1"/>
    </source>
</evidence>
<gene>
    <name evidence="1" type="ORF">N0F65_007001</name>
</gene>
<keyword evidence="2" id="KW-1185">Reference proteome</keyword>
<reference evidence="1" key="2">
    <citation type="journal article" date="2023" name="Microbiol Resour">
        <title>Decontamination and Annotation of the Draft Genome Sequence of the Oomycete Lagenidium giganteum ARSEF 373.</title>
        <authorList>
            <person name="Morgan W.R."/>
            <person name="Tartar A."/>
        </authorList>
    </citation>
    <scope>NUCLEOTIDE SEQUENCE</scope>
    <source>
        <strain evidence="1">ARSEF 373</strain>
    </source>
</reference>
<evidence type="ECO:0000313" key="2">
    <source>
        <dbReference type="Proteomes" id="UP001146120"/>
    </source>
</evidence>
<dbReference type="EMBL" id="DAKRPA010000004">
    <property type="protein sequence ID" value="DBA04999.1"/>
    <property type="molecule type" value="Genomic_DNA"/>
</dbReference>
<reference evidence="1" key="1">
    <citation type="submission" date="2022-11" db="EMBL/GenBank/DDBJ databases">
        <authorList>
            <person name="Morgan W.R."/>
            <person name="Tartar A."/>
        </authorList>
    </citation>
    <scope>NUCLEOTIDE SEQUENCE</scope>
    <source>
        <strain evidence="1">ARSEF 373</strain>
    </source>
</reference>
<sequence>MCGFRPEKCETFYVEDYRYGPNFCEHLWINFKRSCLVSDTECQAAGDIGIDTMRRYRKLQAANPDLLVDLTVLSSQDNTTLFAGGASFLSERQVNDLACLALSTRGGVYTVAAVDWFHMVAPLWILGKDASTFVS</sequence>
<organism evidence="1 2">
    <name type="scientific">Lagenidium giganteum</name>
    <dbReference type="NCBI Taxonomy" id="4803"/>
    <lineage>
        <taxon>Eukaryota</taxon>
        <taxon>Sar</taxon>
        <taxon>Stramenopiles</taxon>
        <taxon>Oomycota</taxon>
        <taxon>Peronosporomycetes</taxon>
        <taxon>Pythiales</taxon>
        <taxon>Pythiaceae</taxon>
    </lineage>
</organism>
<name>A0AAV2ZKK2_9STRA</name>